<gene>
    <name evidence="3" type="ORF">GTP69_04060</name>
</gene>
<comment type="caution">
    <text evidence="3">The sequence shown here is derived from an EMBL/GenBank/DDBJ whole genome shotgun (WGS) entry which is preliminary data.</text>
</comment>
<sequence>MWAAITKIIKTKWQRLTRHTGTRRLSWFALLLVFALDGYVLSLLFEGTQHAGRTIAIPVHPISDNCAAASQQLLAHSTAAERADAIGWFVTAMKDNKAAVSNGFSNAHDEIPAICVHIRDKWLAAIDNAMPQLRPLAEERKALETEIDKIESEIKELKSSYSTALLEKIARQSRSDSILPADAAHTKSTIDELTETLAALKQQQHNAAIAMAQNPHILAYLQYLASLPIDSEFKKEEIRYESRQFWYPLKVLGIQAVFILVPLLFAIFWNAHSIKRQQDTQILVSSHIILVCAIPMLLRLLYFIEELLPEELLYWLLPSLEQWRLDFIWYYLLIVACIAGGLLLIYIAQRTLFSAARLRLIRLRKAQCQHCGEKLRGKEQAWCEVCGASQAAPCRQCGQPRRLLAFHCSHCGTSA</sequence>
<evidence type="ECO:0000256" key="2">
    <source>
        <dbReference type="SAM" id="Phobius"/>
    </source>
</evidence>
<reference evidence="3 4" key="1">
    <citation type="submission" date="2019-12" db="EMBL/GenBank/DDBJ databases">
        <title>Novel species isolated from a subtropical stream in China.</title>
        <authorList>
            <person name="Lu H."/>
        </authorList>
    </citation>
    <scope>NUCLEOTIDE SEQUENCE [LARGE SCALE GENOMIC DNA]</scope>
    <source>
        <strain evidence="3 4">CY42W</strain>
    </source>
</reference>
<feature type="coiled-coil region" evidence="1">
    <location>
        <begin position="133"/>
        <end position="210"/>
    </location>
</feature>
<protein>
    <recommendedName>
        <fullName evidence="5">Zinc ribbon domain-containing protein</fullName>
    </recommendedName>
</protein>
<dbReference type="RefSeq" id="WP_161053671.1">
    <property type="nucleotide sequence ID" value="NZ_WWCT01000002.1"/>
</dbReference>
<dbReference type="EMBL" id="WWCT01000002">
    <property type="protein sequence ID" value="MYN25570.1"/>
    <property type="molecule type" value="Genomic_DNA"/>
</dbReference>
<accession>A0ABW9VV95</accession>
<organism evidence="3 4">
    <name type="scientific">Duganella levis</name>
    <dbReference type="NCBI Taxonomy" id="2692169"/>
    <lineage>
        <taxon>Bacteria</taxon>
        <taxon>Pseudomonadati</taxon>
        <taxon>Pseudomonadota</taxon>
        <taxon>Betaproteobacteria</taxon>
        <taxon>Burkholderiales</taxon>
        <taxon>Oxalobacteraceae</taxon>
        <taxon>Telluria group</taxon>
        <taxon>Duganella</taxon>
    </lineage>
</organism>
<keyword evidence="2" id="KW-0812">Transmembrane</keyword>
<keyword evidence="2" id="KW-0472">Membrane</keyword>
<evidence type="ECO:0000256" key="1">
    <source>
        <dbReference type="SAM" id="Coils"/>
    </source>
</evidence>
<proteinExistence type="predicted"/>
<evidence type="ECO:0000313" key="3">
    <source>
        <dbReference type="EMBL" id="MYN25570.1"/>
    </source>
</evidence>
<dbReference type="Proteomes" id="UP000642144">
    <property type="component" value="Unassembled WGS sequence"/>
</dbReference>
<keyword evidence="1" id="KW-0175">Coiled coil</keyword>
<keyword evidence="2" id="KW-1133">Transmembrane helix</keyword>
<evidence type="ECO:0000313" key="4">
    <source>
        <dbReference type="Proteomes" id="UP000642144"/>
    </source>
</evidence>
<name>A0ABW9VV95_9BURK</name>
<feature type="transmembrane region" description="Helical" evidence="2">
    <location>
        <begin position="245"/>
        <end position="270"/>
    </location>
</feature>
<evidence type="ECO:0008006" key="5">
    <source>
        <dbReference type="Google" id="ProtNLM"/>
    </source>
</evidence>
<feature type="transmembrane region" description="Helical" evidence="2">
    <location>
        <begin position="282"/>
        <end position="304"/>
    </location>
</feature>
<keyword evidence="4" id="KW-1185">Reference proteome</keyword>
<feature type="transmembrane region" description="Helical" evidence="2">
    <location>
        <begin position="328"/>
        <end position="348"/>
    </location>
</feature>